<dbReference type="HOGENOM" id="CLU_2632504_0_0_11"/>
<keyword evidence="2" id="KW-1185">Reference proteome</keyword>
<name>R9L5X4_9ACTN</name>
<dbReference type="EMBL" id="ASSY01000008">
    <property type="protein sequence ID" value="EOS51157.1"/>
    <property type="molecule type" value="Genomic_DNA"/>
</dbReference>
<gene>
    <name evidence="1" type="ORF">C811_01575</name>
</gene>
<evidence type="ECO:0000313" key="2">
    <source>
        <dbReference type="Proteomes" id="UP000014204"/>
    </source>
</evidence>
<accession>R9L5X4</accession>
<dbReference type="Proteomes" id="UP000014204">
    <property type="component" value="Unassembled WGS sequence"/>
</dbReference>
<organism evidence="1 2">
    <name type="scientific">Adlercreutzia caecimuris B7</name>
    <dbReference type="NCBI Taxonomy" id="1235794"/>
    <lineage>
        <taxon>Bacteria</taxon>
        <taxon>Bacillati</taxon>
        <taxon>Actinomycetota</taxon>
        <taxon>Coriobacteriia</taxon>
        <taxon>Eggerthellales</taxon>
        <taxon>Eggerthellaceae</taxon>
        <taxon>Adlercreutzia</taxon>
    </lineage>
</organism>
<protein>
    <submittedName>
        <fullName evidence="1">Uncharacterized protein</fullName>
    </submittedName>
</protein>
<evidence type="ECO:0000313" key="1">
    <source>
        <dbReference type="EMBL" id="EOS51157.1"/>
    </source>
</evidence>
<comment type="caution">
    <text evidence="1">The sequence shown here is derived from an EMBL/GenBank/DDBJ whole genome shotgun (WGS) entry which is preliminary data.</text>
</comment>
<proteinExistence type="predicted"/>
<sequence>MITITTNHGGKVSGYTDDSLMFDAVIRDGELVSLFVADSGTGELAYYLDGKSEGAIDEVLEGRNVAAIASNVVDWAK</sequence>
<dbReference type="AlphaFoldDB" id="R9L5X4"/>
<dbReference type="STRING" id="1235794.C811_01575"/>
<reference evidence="1 2" key="1">
    <citation type="submission" date="2013-04" db="EMBL/GenBank/DDBJ databases">
        <title>The Genome Sequence of Enterorhabdus caecimuris B7.</title>
        <authorList>
            <consortium name="The Broad Institute Genomics Platform"/>
            <consortium name="The Broad Institute Genome Sequencing Center for Infectious Disease"/>
            <person name="Earl A."/>
            <person name="Xavier R."/>
            <person name="Elson C."/>
            <person name="Duck W."/>
            <person name="Walker B."/>
            <person name="Young S."/>
            <person name="Zeng Q."/>
            <person name="Gargeya S."/>
            <person name="Fitzgerald M."/>
            <person name="Haas B."/>
            <person name="Abouelleil A."/>
            <person name="Allen A.W."/>
            <person name="Alvarado L."/>
            <person name="Arachchi H.M."/>
            <person name="Berlin A.M."/>
            <person name="Chapman S.B."/>
            <person name="Gainer-Dewar J."/>
            <person name="Goldberg J."/>
            <person name="Griggs A."/>
            <person name="Gujja S."/>
            <person name="Hansen M."/>
            <person name="Howarth C."/>
            <person name="Imamovic A."/>
            <person name="Ireland A."/>
            <person name="Larimer J."/>
            <person name="McCowan C."/>
            <person name="Murphy C."/>
            <person name="Pearson M."/>
            <person name="Poon T.W."/>
            <person name="Priest M."/>
            <person name="Roberts A."/>
            <person name="Saif S."/>
            <person name="Shea T."/>
            <person name="Sisk P."/>
            <person name="Sykes S."/>
            <person name="Wortman J."/>
            <person name="Nusbaum C."/>
            <person name="Birren B."/>
        </authorList>
    </citation>
    <scope>NUCLEOTIDE SEQUENCE [LARGE SCALE GENOMIC DNA]</scope>
    <source>
        <strain evidence="1 2">B7</strain>
    </source>
</reference>